<dbReference type="Proteomes" id="UP000325313">
    <property type="component" value="Unassembled WGS sequence"/>
</dbReference>
<dbReference type="EMBL" id="VSWC01000118">
    <property type="protein sequence ID" value="KAA1084452.1"/>
    <property type="molecule type" value="Genomic_DNA"/>
</dbReference>
<proteinExistence type="predicted"/>
<evidence type="ECO:0000313" key="2">
    <source>
        <dbReference type="EMBL" id="KAA1132996.1"/>
    </source>
</evidence>
<organism evidence="2 4">
    <name type="scientific">Puccinia graminis f. sp. tritici</name>
    <dbReference type="NCBI Taxonomy" id="56615"/>
    <lineage>
        <taxon>Eukaryota</taxon>
        <taxon>Fungi</taxon>
        <taxon>Dikarya</taxon>
        <taxon>Basidiomycota</taxon>
        <taxon>Pucciniomycotina</taxon>
        <taxon>Pucciniomycetes</taxon>
        <taxon>Pucciniales</taxon>
        <taxon>Pucciniaceae</taxon>
        <taxon>Puccinia</taxon>
    </lineage>
</organism>
<accession>A0A5B0S495</accession>
<dbReference type="EMBL" id="VDEP01000074">
    <property type="protein sequence ID" value="KAA1132996.1"/>
    <property type="molecule type" value="Genomic_DNA"/>
</dbReference>
<gene>
    <name evidence="1" type="ORF">PGT21_028242</name>
    <name evidence="2" type="ORF">PGTUg99_019816</name>
</gene>
<evidence type="ECO:0000313" key="4">
    <source>
        <dbReference type="Proteomes" id="UP000325313"/>
    </source>
</evidence>
<dbReference type="AlphaFoldDB" id="A0A5B0S495"/>
<sequence>MATLVVYHNHSSKQLWISLMWLCEDVKLTGKFEEAGKAIKALFPKKKKKSTT</sequence>
<keyword evidence="3" id="KW-1185">Reference proteome</keyword>
<evidence type="ECO:0000313" key="1">
    <source>
        <dbReference type="EMBL" id="KAA1084452.1"/>
    </source>
</evidence>
<protein>
    <submittedName>
        <fullName evidence="2">Uncharacterized protein</fullName>
    </submittedName>
</protein>
<reference evidence="3 4" key="1">
    <citation type="submission" date="2019-05" db="EMBL/GenBank/DDBJ databases">
        <title>Emergence of the Ug99 lineage of the wheat stem rust pathogen through somatic hybridization.</title>
        <authorList>
            <person name="Li F."/>
            <person name="Upadhyaya N.M."/>
            <person name="Sperschneider J."/>
            <person name="Matny O."/>
            <person name="Nguyen-Phuc H."/>
            <person name="Mago R."/>
            <person name="Raley C."/>
            <person name="Miller M.E."/>
            <person name="Silverstein K.A.T."/>
            <person name="Henningsen E."/>
            <person name="Hirsch C.D."/>
            <person name="Visser B."/>
            <person name="Pretorius Z.A."/>
            <person name="Steffenson B.J."/>
            <person name="Schwessinger B."/>
            <person name="Dodds P.N."/>
            <person name="Figueroa M."/>
        </authorList>
    </citation>
    <scope>NUCLEOTIDE SEQUENCE [LARGE SCALE GENOMIC DNA]</scope>
    <source>
        <strain evidence="1">21-0</strain>
        <strain evidence="2 4">Ug99</strain>
    </source>
</reference>
<evidence type="ECO:0000313" key="3">
    <source>
        <dbReference type="Proteomes" id="UP000324748"/>
    </source>
</evidence>
<name>A0A5B0S495_PUCGR</name>
<dbReference type="Proteomes" id="UP000324748">
    <property type="component" value="Unassembled WGS sequence"/>
</dbReference>
<comment type="caution">
    <text evidence="2">The sequence shown here is derived from an EMBL/GenBank/DDBJ whole genome shotgun (WGS) entry which is preliminary data.</text>
</comment>